<reference evidence="3" key="2">
    <citation type="submission" date="2018-02" db="UniProtKB">
        <authorList>
            <consortium name="EnsemblPlants"/>
        </authorList>
    </citation>
    <scope>IDENTIFICATION</scope>
    <source>
        <strain evidence="3">Williams 82</strain>
    </source>
</reference>
<dbReference type="EMBL" id="CM000842">
    <property type="protein sequence ID" value="KRH40787.1"/>
    <property type="molecule type" value="Genomic_DNA"/>
</dbReference>
<evidence type="ECO:0000313" key="2">
    <source>
        <dbReference type="EMBL" id="KRH40787.1"/>
    </source>
</evidence>
<accession>K7LGI1</accession>
<organism evidence="3">
    <name type="scientific">Glycine max</name>
    <name type="common">Soybean</name>
    <name type="synonym">Glycine hispida</name>
    <dbReference type="NCBI Taxonomy" id="3847"/>
    <lineage>
        <taxon>Eukaryota</taxon>
        <taxon>Viridiplantae</taxon>
        <taxon>Streptophyta</taxon>
        <taxon>Embryophyta</taxon>
        <taxon>Tracheophyta</taxon>
        <taxon>Spermatophyta</taxon>
        <taxon>Magnoliopsida</taxon>
        <taxon>eudicotyledons</taxon>
        <taxon>Gunneridae</taxon>
        <taxon>Pentapetalae</taxon>
        <taxon>rosids</taxon>
        <taxon>fabids</taxon>
        <taxon>Fabales</taxon>
        <taxon>Fabaceae</taxon>
        <taxon>Papilionoideae</taxon>
        <taxon>50 kb inversion clade</taxon>
        <taxon>NPAAA clade</taxon>
        <taxon>indigoferoid/millettioid clade</taxon>
        <taxon>Phaseoleae</taxon>
        <taxon>Glycine</taxon>
        <taxon>Glycine subgen. Soja</taxon>
    </lineage>
</organism>
<dbReference type="PaxDb" id="3847-GLYMA09G41400.2"/>
<proteinExistence type="predicted"/>
<reference evidence="2 3" key="1">
    <citation type="journal article" date="2010" name="Nature">
        <title>Genome sequence of the palaeopolyploid soybean.</title>
        <authorList>
            <person name="Schmutz J."/>
            <person name="Cannon S.B."/>
            <person name="Schlueter J."/>
            <person name="Ma J."/>
            <person name="Mitros T."/>
            <person name="Nelson W."/>
            <person name="Hyten D.L."/>
            <person name="Song Q."/>
            <person name="Thelen J.J."/>
            <person name="Cheng J."/>
            <person name="Xu D."/>
            <person name="Hellsten U."/>
            <person name="May G.D."/>
            <person name="Yu Y."/>
            <person name="Sakurai T."/>
            <person name="Umezawa T."/>
            <person name="Bhattacharyya M.K."/>
            <person name="Sandhu D."/>
            <person name="Valliyodan B."/>
            <person name="Lindquist E."/>
            <person name="Peto M."/>
            <person name="Grant D."/>
            <person name="Shu S."/>
            <person name="Goodstein D."/>
            <person name="Barry K."/>
            <person name="Futrell-Griggs M."/>
            <person name="Abernathy B."/>
            <person name="Du J."/>
            <person name="Tian Z."/>
            <person name="Zhu L."/>
            <person name="Gill N."/>
            <person name="Joshi T."/>
            <person name="Libault M."/>
            <person name="Sethuraman A."/>
            <person name="Zhang X.-C."/>
            <person name="Shinozaki K."/>
            <person name="Nguyen H.T."/>
            <person name="Wing R.A."/>
            <person name="Cregan P."/>
            <person name="Specht J."/>
            <person name="Grimwood J."/>
            <person name="Rokhsar D."/>
            <person name="Stacey G."/>
            <person name="Shoemaker R.C."/>
            <person name="Jackson S.A."/>
        </authorList>
    </citation>
    <scope>NUCLEOTIDE SEQUENCE [LARGE SCALE GENOMIC DNA]</scope>
    <source>
        <strain evidence="3">cv. Williams 82</strain>
        <tissue evidence="2">Callus</tissue>
    </source>
</reference>
<feature type="region of interest" description="Disordered" evidence="1">
    <location>
        <begin position="171"/>
        <end position="194"/>
    </location>
</feature>
<dbReference type="PANTHER" id="PTHR33257">
    <property type="entry name" value="OS05G0165500 PROTEIN"/>
    <property type="match status" value="1"/>
</dbReference>
<feature type="compositionally biased region" description="Low complexity" evidence="1">
    <location>
        <begin position="171"/>
        <end position="187"/>
    </location>
</feature>
<dbReference type="Proteomes" id="UP000008827">
    <property type="component" value="Chromosome 9"/>
</dbReference>
<dbReference type="PANTHER" id="PTHR33257:SF58">
    <property type="entry name" value="REJ DOMAIN-CONTAINING PROTEIN"/>
    <property type="match status" value="1"/>
</dbReference>
<dbReference type="GeneID" id="100813546"/>
<protein>
    <submittedName>
        <fullName evidence="2 3">Uncharacterized protein</fullName>
    </submittedName>
</protein>
<evidence type="ECO:0000313" key="3">
    <source>
        <dbReference type="EnsemblPlants" id="KRH40787"/>
    </source>
</evidence>
<name>K7LGI1_SOYBN</name>
<dbReference type="Gramene" id="KRH40787">
    <property type="protein sequence ID" value="KRH40787"/>
    <property type="gene ID" value="GLYMA_09G277500"/>
</dbReference>
<sequence length="257" mass="28739">MCCILKDVQVLISSLHVYVTLLFKSKLKSKTSTSIFFSLPNQHTLLQTNKHTHTHKFSSKMFSAKKAELHPPKTVLQIKQDDKFFSRLLSKESSMSKPSFRMAVAVPFVWESQPGTPKYTFSEDTLPPLTPPPSYFVNFITKKNKPLKKRSRSNLFLALFPKLNLKKKNILSPSSPSSPSSLWSTSDHSSKVVPMGKHGRRRFLSFGSSFDFRGDDEEESASASATTTSTTSKLCFGISRSTSTLASIGFRGSSRRS</sequence>
<evidence type="ECO:0000313" key="4">
    <source>
        <dbReference type="Proteomes" id="UP000008827"/>
    </source>
</evidence>
<dbReference type="EnsemblPlants" id="KRH40787">
    <property type="protein sequence ID" value="KRH40787"/>
    <property type="gene ID" value="GLYMA_09G277500"/>
</dbReference>
<dbReference type="AlphaFoldDB" id="K7LGI1"/>
<keyword evidence="4" id="KW-1185">Reference proteome</keyword>
<dbReference type="KEGG" id="gmx:100813546"/>
<gene>
    <name evidence="3" type="primary">LOC100813546</name>
    <name evidence="2" type="ORF">GLYMA_09G277500</name>
</gene>
<dbReference type="OMA" id="CAHRRAF"/>
<dbReference type="OrthoDB" id="691043at2759"/>
<evidence type="ECO:0000256" key="1">
    <source>
        <dbReference type="SAM" id="MobiDB-lite"/>
    </source>
</evidence>
<reference evidence="2" key="3">
    <citation type="submission" date="2018-07" db="EMBL/GenBank/DDBJ databases">
        <title>WGS assembly of Glycine max.</title>
        <authorList>
            <person name="Schmutz J."/>
            <person name="Cannon S."/>
            <person name="Schlueter J."/>
            <person name="Ma J."/>
            <person name="Mitros T."/>
            <person name="Nelson W."/>
            <person name="Hyten D."/>
            <person name="Song Q."/>
            <person name="Thelen J."/>
            <person name="Cheng J."/>
            <person name="Xu D."/>
            <person name="Hellsten U."/>
            <person name="May G."/>
            <person name="Yu Y."/>
            <person name="Sakurai T."/>
            <person name="Umezawa T."/>
            <person name="Bhattacharyya M."/>
            <person name="Sandhu D."/>
            <person name="Valliyodan B."/>
            <person name="Lindquist E."/>
            <person name="Peto M."/>
            <person name="Grant D."/>
            <person name="Shu S."/>
            <person name="Goodstein D."/>
            <person name="Barry K."/>
            <person name="Futrell-Griggs M."/>
            <person name="Abernathy B."/>
            <person name="Du J."/>
            <person name="Tian Z."/>
            <person name="Zhu L."/>
            <person name="Gill N."/>
            <person name="Joshi T."/>
            <person name="Libault M."/>
            <person name="Sethuraman A."/>
            <person name="Zhang X."/>
            <person name="Shinozaki K."/>
            <person name="Nguyen H."/>
            <person name="Wing R."/>
            <person name="Cregan P."/>
            <person name="Specht J."/>
            <person name="Grimwood J."/>
            <person name="Rokhsar D."/>
            <person name="Stacey G."/>
            <person name="Shoemaker R."/>
            <person name="Jackson S."/>
        </authorList>
    </citation>
    <scope>NUCLEOTIDE SEQUENCE</scope>
    <source>
        <tissue evidence="2">Callus</tissue>
    </source>
</reference>
<dbReference type="RefSeq" id="XP_003534652.2">
    <property type="nucleotide sequence ID" value="XM_003534604.5"/>
</dbReference>
<dbReference type="HOGENOM" id="CLU_094776_0_0_1"/>
<dbReference type="eggNOG" id="ENOG502S1GQ">
    <property type="taxonomic scope" value="Eukaryota"/>
</dbReference>